<evidence type="ECO:0000256" key="1">
    <source>
        <dbReference type="SAM" id="MobiDB-lite"/>
    </source>
</evidence>
<keyword evidence="2" id="KW-0812">Transmembrane</keyword>
<keyword evidence="2" id="KW-0472">Membrane</keyword>
<accession>A0ABY6I1P3</accession>
<dbReference type="Proteomes" id="UP001208689">
    <property type="component" value="Chromosome"/>
</dbReference>
<organism evidence="3 4">
    <name type="scientific">Candidatus Lokiarchaeum ossiferum</name>
    <dbReference type="NCBI Taxonomy" id="2951803"/>
    <lineage>
        <taxon>Archaea</taxon>
        <taxon>Promethearchaeati</taxon>
        <taxon>Promethearchaeota</taxon>
        <taxon>Promethearchaeia</taxon>
        <taxon>Promethearchaeales</taxon>
        <taxon>Promethearchaeaceae</taxon>
        <taxon>Candidatus Lokiarchaeum</taxon>
    </lineage>
</organism>
<reference evidence="3" key="1">
    <citation type="submission" date="2022-09" db="EMBL/GenBank/DDBJ databases">
        <title>Actin cytoskeleton and complex cell architecture in an #Asgard archaeon.</title>
        <authorList>
            <person name="Ponce Toledo R.I."/>
            <person name="Schleper C."/>
            <person name="Rodrigues Oliveira T."/>
            <person name="Wollweber F."/>
            <person name="Xu J."/>
            <person name="Rittmann S."/>
            <person name="Klingl A."/>
            <person name="Pilhofer M."/>
        </authorList>
    </citation>
    <scope>NUCLEOTIDE SEQUENCE</scope>
    <source>
        <strain evidence="3">B-35</strain>
    </source>
</reference>
<proteinExistence type="predicted"/>
<feature type="region of interest" description="Disordered" evidence="1">
    <location>
        <begin position="657"/>
        <end position="677"/>
    </location>
</feature>
<evidence type="ECO:0000313" key="4">
    <source>
        <dbReference type="Proteomes" id="UP001208689"/>
    </source>
</evidence>
<sequence length="705" mass="78707">MLFANFAVPTFANTTDMDVIYKEDIKPSSADDGWLNFTYPSGETPDVSLEFKRDSLITIFTLEQILNYTKYENHTFPLYSFDYNETATVYGINPLYLLEVLGWADAGSINITSFDGNENTFNVSDIILSDGEFYKYTDASYSIMIGLAIEINDVMHWLDDFDAEETNEYFRVFGENIAENLKIKNVTTIEYNKEWKVDIVVDEEIVGFINTANSTSLGNYTTYDWGYSDEGYGWPDSEGTPVSCTGFTVESILDPFVDDNDFYEVSFIAFDGYGANKVFDQKDMVLGMDSFNNEGKQPILMNVSDGEQLGYYRGPFQFIAPGASKGNYIGGIVEIRVTVDDMNWYTPNLPSTAVPSTTINMTKNGVNSTYSLDDILMYNDINYHQIEISSMNISDTVEVFGFNPVHLLEVEGWGDAWTINISAADGHSSEFEMKDLLLRDPNFNKYSDNNATIVAFMVNNSGTMEWLADYQESNGDFRVYGDELEDNQKVKDVNQIILGDYWKVNVTLNGTLAGYFSSQNTTASVGDYESYDWGYSDEGYGWPNSDGDQVECSGFTLASIIATFVNDGDQNYSVSVIALDGYGGNKVFSKGDIEHGFINEDIDNENKIAILMNETEGDIVGYHRGPYQFIAPGLSKGSYIGLIVEVRVTLLPTTQLPTTTNTTTTNSTTTTTTTETKSSIPGFLPGFLVIASVSTILFITLRRRK</sequence>
<feature type="transmembrane region" description="Helical" evidence="2">
    <location>
        <begin position="682"/>
        <end position="701"/>
    </location>
</feature>
<gene>
    <name evidence="3" type="ORF">NEF87_005006</name>
</gene>
<protein>
    <submittedName>
        <fullName evidence="3">Uncharacterized protein</fullName>
    </submittedName>
</protein>
<keyword evidence="2" id="KW-1133">Transmembrane helix</keyword>
<feature type="compositionally biased region" description="Low complexity" evidence="1">
    <location>
        <begin position="657"/>
        <end position="676"/>
    </location>
</feature>
<name>A0ABY6I1P3_9ARCH</name>
<dbReference type="EMBL" id="CP104013">
    <property type="protein sequence ID" value="UYP48721.1"/>
    <property type="molecule type" value="Genomic_DNA"/>
</dbReference>
<evidence type="ECO:0000256" key="2">
    <source>
        <dbReference type="SAM" id="Phobius"/>
    </source>
</evidence>
<keyword evidence="4" id="KW-1185">Reference proteome</keyword>
<evidence type="ECO:0000313" key="3">
    <source>
        <dbReference type="EMBL" id="UYP48721.1"/>
    </source>
</evidence>